<dbReference type="Pfam" id="PF00534">
    <property type="entry name" value="Glycos_transf_1"/>
    <property type="match status" value="1"/>
</dbReference>
<dbReference type="InterPro" id="IPR028098">
    <property type="entry name" value="Glyco_trans_4-like_N"/>
</dbReference>
<reference evidence="3" key="1">
    <citation type="submission" date="2019-07" db="EMBL/GenBank/DDBJ databases">
        <title>Toxilogical consequences of a new and cryptic species of cyanobacteria (Komarekiella delphini-convector) recovered from the epidermis of a bottlenose dolphin and 1500 ft. in the air.</title>
        <authorList>
            <person name="Brown A.O."/>
            <person name="Dvorak P."/>
            <person name="Villanueva C.D."/>
            <person name="Foss A.J."/>
            <person name="Garvey A.D."/>
            <person name="Gibson Q.A."/>
            <person name="Johansen J.R."/>
            <person name="Casamatta D.A."/>
        </authorList>
    </citation>
    <scope>NUCLEOTIDE SEQUENCE</scope>
    <source>
        <strain evidence="3">SJRDD-AB1</strain>
    </source>
</reference>
<evidence type="ECO:0000313" key="3">
    <source>
        <dbReference type="EMBL" id="MBD6619310.1"/>
    </source>
</evidence>
<feature type="domain" description="Glycosyltransferase subfamily 4-like N-terminal" evidence="2">
    <location>
        <begin position="19"/>
        <end position="193"/>
    </location>
</feature>
<dbReference type="Proteomes" id="UP001165986">
    <property type="component" value="Unassembled WGS sequence"/>
</dbReference>
<dbReference type="Pfam" id="PF13439">
    <property type="entry name" value="Glyco_transf_4"/>
    <property type="match status" value="1"/>
</dbReference>
<dbReference type="AlphaFoldDB" id="A0AA40T221"/>
<feature type="domain" description="Glycosyl transferase family 1" evidence="1">
    <location>
        <begin position="200"/>
        <end position="391"/>
    </location>
</feature>
<evidence type="ECO:0000313" key="4">
    <source>
        <dbReference type="Proteomes" id="UP001165986"/>
    </source>
</evidence>
<dbReference type="RefSeq" id="WP_191760507.1">
    <property type="nucleotide sequence ID" value="NZ_VJXY01000039.1"/>
</dbReference>
<dbReference type="Gene3D" id="3.40.50.2000">
    <property type="entry name" value="Glycogen Phosphorylase B"/>
    <property type="match status" value="2"/>
</dbReference>
<name>A0AA40T221_9NOST</name>
<gene>
    <name evidence="3" type="ORF">FNW02_26655</name>
</gene>
<comment type="caution">
    <text evidence="3">The sequence shown here is derived from an EMBL/GenBank/DDBJ whole genome shotgun (WGS) entry which is preliminary data.</text>
</comment>
<dbReference type="EMBL" id="VJXY01000039">
    <property type="protein sequence ID" value="MBD6619310.1"/>
    <property type="molecule type" value="Genomic_DNA"/>
</dbReference>
<dbReference type="CDD" id="cd03801">
    <property type="entry name" value="GT4_PimA-like"/>
    <property type="match status" value="1"/>
</dbReference>
<dbReference type="InterPro" id="IPR001296">
    <property type="entry name" value="Glyco_trans_1"/>
</dbReference>
<evidence type="ECO:0000259" key="1">
    <source>
        <dbReference type="Pfam" id="PF00534"/>
    </source>
</evidence>
<proteinExistence type="predicted"/>
<accession>A0AA40T221</accession>
<dbReference type="PANTHER" id="PTHR45947">
    <property type="entry name" value="SULFOQUINOVOSYL TRANSFERASE SQD2"/>
    <property type="match status" value="1"/>
</dbReference>
<keyword evidence="4" id="KW-1185">Reference proteome</keyword>
<dbReference type="SUPFAM" id="SSF53756">
    <property type="entry name" value="UDP-Glycosyltransferase/glycogen phosphorylase"/>
    <property type="match status" value="1"/>
</dbReference>
<sequence length="415" mass="47875">MKIAFFDYPVTLAEPPKTGGIRLVSYALALRLARAGHKVLFYGSKGHYQELEYYEESIIYRRIPDSWFDKLLEPLNFLDSWNLSHPQRPFYASKLFFCEFYRQVAQDIQAQQCDVIHMNIVFQYVPLMRAYNPQAKIVLHIHSDFLPLFDPVMVEQCLKSVDLVIGCSNYLTNQVRKYLPHIKSQTIYNGVDIHHFTAHNHNKKAKKTDIKQILFVGRISPEKGVHVLIDAFNKVVSHYPQVQLKLVGSENALVPWYTLDREDPQIQNLLPYYQGSYRSQLQNRLTSTAASSVFFLGKVPHFELFEYYQQADIFIFPSVWNEAFGMPIVEAMSMGLPVIATRGGAFPELVEDEKTGLLVERGDVDALAEAILRLLEDDNLRIAMGEAGQQRAVEKFAWDYQAQKLLHEYHAMMTK</sequence>
<protein>
    <submittedName>
        <fullName evidence="3">Glycosyltransferase family 4 protein</fullName>
    </submittedName>
</protein>
<dbReference type="PANTHER" id="PTHR45947:SF3">
    <property type="entry name" value="SULFOQUINOVOSYL TRANSFERASE SQD2"/>
    <property type="match status" value="1"/>
</dbReference>
<dbReference type="InterPro" id="IPR050194">
    <property type="entry name" value="Glycosyltransferase_grp1"/>
</dbReference>
<evidence type="ECO:0000259" key="2">
    <source>
        <dbReference type="Pfam" id="PF13439"/>
    </source>
</evidence>
<organism evidence="3 4">
    <name type="scientific">Komarekiella delphini-convector SJRDD-AB1</name>
    <dbReference type="NCBI Taxonomy" id="2593771"/>
    <lineage>
        <taxon>Bacteria</taxon>
        <taxon>Bacillati</taxon>
        <taxon>Cyanobacteriota</taxon>
        <taxon>Cyanophyceae</taxon>
        <taxon>Nostocales</taxon>
        <taxon>Nostocaceae</taxon>
        <taxon>Komarekiella</taxon>
        <taxon>Komarekiella delphini-convector</taxon>
    </lineage>
</organism>
<dbReference type="GO" id="GO:0016757">
    <property type="term" value="F:glycosyltransferase activity"/>
    <property type="evidence" value="ECO:0007669"/>
    <property type="project" value="InterPro"/>
</dbReference>